<protein>
    <submittedName>
        <fullName evidence="1">Uncharacterized protein</fullName>
    </submittedName>
</protein>
<feature type="non-terminal residue" evidence="1">
    <location>
        <position position="345"/>
    </location>
</feature>
<evidence type="ECO:0000313" key="1">
    <source>
        <dbReference type="EMBL" id="KKL89838.1"/>
    </source>
</evidence>
<dbReference type="Gene3D" id="3.40.50.300">
    <property type="entry name" value="P-loop containing nucleotide triphosphate hydrolases"/>
    <property type="match status" value="1"/>
</dbReference>
<name>A0A0F9FUB1_9ZZZZ</name>
<dbReference type="AlphaFoldDB" id="A0A0F9FUB1"/>
<gene>
    <name evidence="1" type="ORF">LCGC14_1910660</name>
</gene>
<reference evidence="1" key="1">
    <citation type="journal article" date="2015" name="Nature">
        <title>Complex archaea that bridge the gap between prokaryotes and eukaryotes.</title>
        <authorList>
            <person name="Spang A."/>
            <person name="Saw J.H."/>
            <person name="Jorgensen S.L."/>
            <person name="Zaremba-Niedzwiedzka K."/>
            <person name="Martijn J."/>
            <person name="Lind A.E."/>
            <person name="van Eijk R."/>
            <person name="Schleper C."/>
            <person name="Guy L."/>
            <person name="Ettema T.J."/>
        </authorList>
    </citation>
    <scope>NUCLEOTIDE SEQUENCE</scope>
</reference>
<accession>A0A0F9FUB1</accession>
<sequence>MPNSFFNKPELEKHFPLVKDVWTCPITGLKVPKDPAANLQWRAKILELADEDEEFREDLYTACSQSVLFFVNAFVFTLLVFEVDTEGPVKQAEHKHIPMVTWDVQDTHILRIEECIIKGLSLLSDKSRNMGATWNHLVELTHRFLFADAESHLILSRKEDTVDILDGQPKQYPYGPLADPGTLFGKIDYILAHLPEWMVPRCNRKKMHLVNLDNKTRIDGESANATAGSSDRRTSIFMDEMAKMEHAEDLLTAILPTVEHGKLVCFSSARGMKNTFAKTYWNAKRGLNEFVPLFIPYNVLPGRDRAWWKRTTANFPGWKALQEYPSTQEEAFLTAGECLFDVYKL</sequence>
<comment type="caution">
    <text evidence="1">The sequence shown here is derived from an EMBL/GenBank/DDBJ whole genome shotgun (WGS) entry which is preliminary data.</text>
</comment>
<dbReference type="InterPro" id="IPR027417">
    <property type="entry name" value="P-loop_NTPase"/>
</dbReference>
<dbReference type="EMBL" id="LAZR01020174">
    <property type="protein sequence ID" value="KKL89838.1"/>
    <property type="molecule type" value="Genomic_DNA"/>
</dbReference>
<proteinExistence type="predicted"/>
<organism evidence="1">
    <name type="scientific">marine sediment metagenome</name>
    <dbReference type="NCBI Taxonomy" id="412755"/>
    <lineage>
        <taxon>unclassified sequences</taxon>
        <taxon>metagenomes</taxon>
        <taxon>ecological metagenomes</taxon>
    </lineage>
</organism>